<dbReference type="PROSITE" id="PS51068">
    <property type="entry name" value="FPG_CAT"/>
    <property type="match status" value="1"/>
</dbReference>
<dbReference type="GO" id="GO:0003684">
    <property type="term" value="F:damaged DNA binding"/>
    <property type="evidence" value="ECO:0007669"/>
    <property type="project" value="InterPro"/>
</dbReference>
<sequence length="272" mass="30475">MPEGPEIRRAADRIAEGIVGRELVNVRFGPTRLEPYANELIGARVESVRPRGKALLTRFDTGRVLYSHNQLYGRWYVVAAGKPPRTGRSLRVALETESKWALLYSASEIELLDADAVDAHPFIAKLGPDVLDEGTPPRVIAKRLASKRFERRSLGALLLDQSFVAGLGNYLRSEILFFAGLHPSLRPCDLCDEQRTTLARLIRSITKRAYTTGGTTEEPEFVADAKANGEPRRTWRHAVFGRADAPCRRCGEFIERIEVGSRRLYLCPWCQG</sequence>
<evidence type="ECO:0000256" key="8">
    <source>
        <dbReference type="ARBA" id="ARBA00022833"/>
    </source>
</evidence>
<keyword evidence="5" id="KW-0227">DNA damage</keyword>
<feature type="domain" description="Formamidopyrimidine-DNA glycosylase catalytic" evidence="16">
    <location>
        <begin position="2"/>
        <end position="99"/>
    </location>
</feature>
<reference evidence="17 18" key="1">
    <citation type="submission" date="2019-02" db="EMBL/GenBank/DDBJ databases">
        <title>Deep-cultivation of Planctomycetes and their phenomic and genomic characterization uncovers novel biology.</title>
        <authorList>
            <person name="Wiegand S."/>
            <person name="Jogler M."/>
            <person name="Boedeker C."/>
            <person name="Pinto D."/>
            <person name="Vollmers J."/>
            <person name="Rivas-Marin E."/>
            <person name="Kohn T."/>
            <person name="Peeters S.H."/>
            <person name="Heuer A."/>
            <person name="Rast P."/>
            <person name="Oberbeckmann S."/>
            <person name="Bunk B."/>
            <person name="Jeske O."/>
            <person name="Meyerdierks A."/>
            <person name="Storesund J.E."/>
            <person name="Kallscheuer N."/>
            <person name="Luecker S."/>
            <person name="Lage O.M."/>
            <person name="Pohl T."/>
            <person name="Merkel B.J."/>
            <person name="Hornburger P."/>
            <person name="Mueller R.-W."/>
            <person name="Bruemmer F."/>
            <person name="Labrenz M."/>
            <person name="Spormann A.M."/>
            <person name="Op den Camp H."/>
            <person name="Overmann J."/>
            <person name="Amann R."/>
            <person name="Jetten M.S.M."/>
            <person name="Mascher T."/>
            <person name="Medema M.H."/>
            <person name="Devos D.P."/>
            <person name="Kaster A.-K."/>
            <person name="Ovreas L."/>
            <person name="Rohde M."/>
            <person name="Galperin M.Y."/>
            <person name="Jogler C."/>
        </authorList>
    </citation>
    <scope>NUCLEOTIDE SEQUENCE [LARGE SCALE GENOMIC DNA]</scope>
    <source>
        <strain evidence="17 18">Pla163</strain>
    </source>
</reference>
<dbReference type="Pfam" id="PF06831">
    <property type="entry name" value="H2TH"/>
    <property type="match status" value="1"/>
</dbReference>
<dbReference type="PROSITE" id="PS51066">
    <property type="entry name" value="ZF_FPG_2"/>
    <property type="match status" value="1"/>
</dbReference>
<evidence type="ECO:0000259" key="15">
    <source>
        <dbReference type="PROSITE" id="PS51066"/>
    </source>
</evidence>
<dbReference type="Gene3D" id="1.10.8.50">
    <property type="match status" value="1"/>
</dbReference>
<dbReference type="RefSeq" id="WP_145182598.1">
    <property type="nucleotide sequence ID" value="NZ_CP036290.1"/>
</dbReference>
<evidence type="ECO:0000256" key="3">
    <source>
        <dbReference type="ARBA" id="ARBA00012720"/>
    </source>
</evidence>
<dbReference type="PANTHER" id="PTHR42697:SF1">
    <property type="entry name" value="ENDONUCLEASE 8"/>
    <property type="match status" value="1"/>
</dbReference>
<gene>
    <name evidence="17" type="primary">nei</name>
    <name evidence="17" type="ORF">Pla163_03420</name>
</gene>
<comment type="similarity">
    <text evidence="2">Belongs to the FPG family.</text>
</comment>
<organism evidence="17 18">
    <name type="scientific">Rohdeia mirabilis</name>
    <dbReference type="NCBI Taxonomy" id="2528008"/>
    <lineage>
        <taxon>Bacteria</taxon>
        <taxon>Pseudomonadati</taxon>
        <taxon>Planctomycetota</taxon>
        <taxon>Planctomycetia</taxon>
        <taxon>Planctomycetia incertae sedis</taxon>
        <taxon>Rohdeia</taxon>
    </lineage>
</organism>
<dbReference type="Pfam" id="PF06827">
    <property type="entry name" value="zf-FPG_IleRS"/>
    <property type="match status" value="1"/>
</dbReference>
<dbReference type="InterPro" id="IPR010663">
    <property type="entry name" value="Znf_FPG/IleRS"/>
</dbReference>
<dbReference type="InterPro" id="IPR035937">
    <property type="entry name" value="FPG_N"/>
</dbReference>
<dbReference type="InterPro" id="IPR012319">
    <property type="entry name" value="FPG_cat"/>
</dbReference>
<evidence type="ECO:0000256" key="6">
    <source>
        <dbReference type="ARBA" id="ARBA00022771"/>
    </source>
</evidence>
<evidence type="ECO:0000256" key="13">
    <source>
        <dbReference type="ARBA" id="ARBA00023295"/>
    </source>
</evidence>
<dbReference type="AlphaFoldDB" id="A0A518CVK7"/>
<evidence type="ECO:0000256" key="5">
    <source>
        <dbReference type="ARBA" id="ARBA00022763"/>
    </source>
</evidence>
<dbReference type="GO" id="GO:0006284">
    <property type="term" value="P:base-excision repair"/>
    <property type="evidence" value="ECO:0007669"/>
    <property type="project" value="InterPro"/>
</dbReference>
<dbReference type="InterPro" id="IPR000214">
    <property type="entry name" value="Znf_DNA_glyclase/AP_lyase"/>
</dbReference>
<keyword evidence="18" id="KW-1185">Reference proteome</keyword>
<dbReference type="SMART" id="SM01232">
    <property type="entry name" value="H2TH"/>
    <property type="match status" value="1"/>
</dbReference>
<dbReference type="SUPFAM" id="SSF57716">
    <property type="entry name" value="Glucocorticoid receptor-like (DNA-binding domain)"/>
    <property type="match status" value="1"/>
</dbReference>
<dbReference type="Pfam" id="PF01149">
    <property type="entry name" value="Fapy_DNA_glyco"/>
    <property type="match status" value="1"/>
</dbReference>
<feature type="domain" description="FPG-type" evidence="15">
    <location>
        <begin position="238"/>
        <end position="272"/>
    </location>
</feature>
<evidence type="ECO:0000256" key="14">
    <source>
        <dbReference type="PROSITE-ProRule" id="PRU00391"/>
    </source>
</evidence>
<evidence type="ECO:0000313" key="18">
    <source>
        <dbReference type="Proteomes" id="UP000319342"/>
    </source>
</evidence>
<keyword evidence="17" id="KW-0540">Nuclease</keyword>
<evidence type="ECO:0000256" key="4">
    <source>
        <dbReference type="ARBA" id="ARBA00022723"/>
    </source>
</evidence>
<dbReference type="InterPro" id="IPR015886">
    <property type="entry name" value="H2TH_FPG"/>
</dbReference>
<dbReference type="OrthoDB" id="9800855at2"/>
<protein>
    <recommendedName>
        <fullName evidence="3">DNA-(apurinic or apyrimidinic site) lyase</fullName>
        <ecNumber evidence="3">4.2.99.18</ecNumber>
    </recommendedName>
</protein>
<proteinExistence type="inferred from homology"/>
<evidence type="ECO:0000256" key="2">
    <source>
        <dbReference type="ARBA" id="ARBA00009409"/>
    </source>
</evidence>
<dbReference type="SUPFAM" id="SSF46946">
    <property type="entry name" value="S13-like H2TH domain"/>
    <property type="match status" value="1"/>
</dbReference>
<keyword evidence="6 14" id="KW-0863">Zinc-finger</keyword>
<keyword evidence="12" id="KW-0511">Multifunctional enzyme</keyword>
<dbReference type="SMART" id="SM00898">
    <property type="entry name" value="Fapy_DNA_glyco"/>
    <property type="match status" value="1"/>
</dbReference>
<evidence type="ECO:0000256" key="10">
    <source>
        <dbReference type="ARBA" id="ARBA00023204"/>
    </source>
</evidence>
<keyword evidence="8" id="KW-0862">Zinc</keyword>
<evidence type="ECO:0000256" key="12">
    <source>
        <dbReference type="ARBA" id="ARBA00023268"/>
    </source>
</evidence>
<dbReference type="EC" id="4.2.99.18" evidence="3"/>
<keyword evidence="4" id="KW-0479">Metal-binding</keyword>
<dbReference type="Proteomes" id="UP000319342">
    <property type="component" value="Chromosome"/>
</dbReference>
<dbReference type="GO" id="GO:0000703">
    <property type="term" value="F:oxidized pyrimidine nucleobase lesion DNA N-glycosylase activity"/>
    <property type="evidence" value="ECO:0007669"/>
    <property type="project" value="TreeGrafter"/>
</dbReference>
<dbReference type="GO" id="GO:0140078">
    <property type="term" value="F:class I DNA-(apurinic or apyrimidinic site) endonuclease activity"/>
    <property type="evidence" value="ECO:0007669"/>
    <property type="project" value="UniProtKB-EC"/>
</dbReference>
<dbReference type="EMBL" id="CP036290">
    <property type="protein sequence ID" value="QDU83244.1"/>
    <property type="molecule type" value="Genomic_DNA"/>
</dbReference>
<evidence type="ECO:0000259" key="16">
    <source>
        <dbReference type="PROSITE" id="PS51068"/>
    </source>
</evidence>
<dbReference type="GO" id="GO:0008270">
    <property type="term" value="F:zinc ion binding"/>
    <property type="evidence" value="ECO:0007669"/>
    <property type="project" value="UniProtKB-KW"/>
</dbReference>
<keyword evidence="9" id="KW-0238">DNA-binding</keyword>
<evidence type="ECO:0000256" key="1">
    <source>
        <dbReference type="ARBA" id="ARBA00001947"/>
    </source>
</evidence>
<comment type="cofactor">
    <cofactor evidence="1">
        <name>Zn(2+)</name>
        <dbReference type="ChEBI" id="CHEBI:29105"/>
    </cofactor>
</comment>
<evidence type="ECO:0000256" key="9">
    <source>
        <dbReference type="ARBA" id="ARBA00023125"/>
    </source>
</evidence>
<dbReference type="SUPFAM" id="SSF81624">
    <property type="entry name" value="N-terminal domain of MutM-like DNA repair proteins"/>
    <property type="match status" value="1"/>
</dbReference>
<keyword evidence="10" id="KW-0234">DNA repair</keyword>
<dbReference type="PANTHER" id="PTHR42697">
    <property type="entry name" value="ENDONUCLEASE 8"/>
    <property type="match status" value="1"/>
</dbReference>
<evidence type="ECO:0000313" key="17">
    <source>
        <dbReference type="EMBL" id="QDU83244.1"/>
    </source>
</evidence>
<accession>A0A518CVK7</accession>
<evidence type="ECO:0000256" key="11">
    <source>
        <dbReference type="ARBA" id="ARBA00023239"/>
    </source>
</evidence>
<keyword evidence="13 17" id="KW-0326">Glycosidase</keyword>
<keyword evidence="17" id="KW-0255">Endonuclease</keyword>
<dbReference type="InterPro" id="IPR010979">
    <property type="entry name" value="Ribosomal_uS13-like_H2TH"/>
</dbReference>
<dbReference type="NCBIfam" id="NF007763">
    <property type="entry name" value="PRK10445.1"/>
    <property type="match status" value="1"/>
</dbReference>
<keyword evidence="7 17" id="KW-0378">Hydrolase</keyword>
<dbReference type="Gene3D" id="3.20.190.10">
    <property type="entry name" value="MutM-like, N-terminal"/>
    <property type="match status" value="1"/>
</dbReference>
<name>A0A518CVK7_9BACT</name>
<evidence type="ECO:0000256" key="7">
    <source>
        <dbReference type="ARBA" id="ARBA00022801"/>
    </source>
</evidence>
<keyword evidence="11" id="KW-0456">Lyase</keyword>